<reference evidence="1 2" key="1">
    <citation type="journal article" date="2011" name="Front. Microbiol.">
        <title>Genomic signatures of strain selection and enhancement in Bacillus atrophaeus var. globigii, a historical biowarfare simulant.</title>
        <authorList>
            <person name="Gibbons H.S."/>
            <person name="Broomall S.M."/>
            <person name="McNew L.A."/>
            <person name="Daligault H."/>
            <person name="Chapman C."/>
            <person name="Bruce D."/>
            <person name="Karavis M."/>
            <person name="Krepps M."/>
            <person name="McGregor P.A."/>
            <person name="Hong C."/>
            <person name="Park K.H."/>
            <person name="Akmal A."/>
            <person name="Feldman A."/>
            <person name="Lin J.S."/>
            <person name="Chang W.E."/>
            <person name="Higgs B.W."/>
            <person name="Demirev P."/>
            <person name="Lindquist J."/>
            <person name="Liem A."/>
            <person name="Fochler E."/>
            <person name="Read T.D."/>
            <person name="Tapia R."/>
            <person name="Johnson S."/>
            <person name="Bishop-Lilly K.A."/>
            <person name="Detter C."/>
            <person name="Han C."/>
            <person name="Sozhamannan S."/>
            <person name="Rosenzweig C.N."/>
            <person name="Skowronski E.W."/>
        </authorList>
    </citation>
    <scope>NUCLEOTIDE SEQUENCE [LARGE SCALE GENOMIC DNA]</scope>
    <source>
        <strain evidence="1 2">1942</strain>
    </source>
</reference>
<accession>A0ABM5LWM7</accession>
<evidence type="ECO:0000313" key="1">
    <source>
        <dbReference type="EMBL" id="ADP32305.1"/>
    </source>
</evidence>
<proteinExistence type="predicted"/>
<sequence>MHPHNTKKLETEYEELMYDEKELEEVFRARVRGIQRVIQCIDHLMHLNAEEKAIEALENNNFNMLYNSVSNPARELITVALQHNMTVIQQSKYTHETSDVIKTLFPEATKIIAN</sequence>
<organism evidence="1 2">
    <name type="scientific">Bacillus atrophaeus (strain 1942)</name>
    <dbReference type="NCBI Taxonomy" id="720555"/>
    <lineage>
        <taxon>Bacteria</taxon>
        <taxon>Bacillati</taxon>
        <taxon>Bacillota</taxon>
        <taxon>Bacilli</taxon>
        <taxon>Bacillales</taxon>
        <taxon>Bacillaceae</taxon>
        <taxon>Bacillus</taxon>
    </lineage>
</organism>
<evidence type="ECO:0000313" key="2">
    <source>
        <dbReference type="Proteomes" id="UP000006867"/>
    </source>
</evidence>
<protein>
    <submittedName>
        <fullName evidence="1">Uncharacterized protein</fullName>
    </submittedName>
</protein>
<gene>
    <name evidence="1" type="ordered locus">BATR1942_06765</name>
</gene>
<name>A0ABM5LWM7_BACA1</name>
<dbReference type="Proteomes" id="UP000006867">
    <property type="component" value="Chromosome"/>
</dbReference>
<keyword evidence="2" id="KW-1185">Reference proteome</keyword>
<dbReference type="EMBL" id="CP002207">
    <property type="protein sequence ID" value="ADP32305.1"/>
    <property type="molecule type" value="Genomic_DNA"/>
</dbReference>
<dbReference type="RefSeq" id="WP_003328681.1">
    <property type="nucleotide sequence ID" value="NC_014639.1"/>
</dbReference>